<dbReference type="PATRIC" id="fig|49338.4.peg.1213"/>
<gene>
    <name evidence="2" type="ORF">DPCES_1122</name>
</gene>
<dbReference type="RefSeq" id="WP_011459509.1">
    <property type="nucleotide sequence ID" value="NZ_CABKQQ010000051.1"/>
</dbReference>
<dbReference type="EMBL" id="LK996017">
    <property type="protein sequence ID" value="CDX01009.1"/>
    <property type="molecule type" value="Genomic_DNA"/>
</dbReference>
<accession>A0A098AWK1</accession>
<proteinExistence type="predicted"/>
<dbReference type="AlphaFoldDB" id="A0A098AWK1"/>
<evidence type="ECO:0000313" key="2">
    <source>
        <dbReference type="EMBL" id="CDX01009.1"/>
    </source>
</evidence>
<organism evidence="2">
    <name type="scientific">Desulfitobacterium hafniense</name>
    <name type="common">Desulfitobacterium frappieri</name>
    <dbReference type="NCBI Taxonomy" id="49338"/>
    <lineage>
        <taxon>Bacteria</taxon>
        <taxon>Bacillati</taxon>
        <taxon>Bacillota</taxon>
        <taxon>Clostridia</taxon>
        <taxon>Eubacteriales</taxon>
        <taxon>Desulfitobacteriaceae</taxon>
        <taxon>Desulfitobacterium</taxon>
    </lineage>
</organism>
<feature type="signal peptide" evidence="1">
    <location>
        <begin position="1"/>
        <end position="32"/>
    </location>
</feature>
<keyword evidence="1" id="KW-0732">Signal</keyword>
<name>A0A098AWK1_DESHA</name>
<dbReference type="PROSITE" id="PS51257">
    <property type="entry name" value="PROKAR_LIPOPROTEIN"/>
    <property type="match status" value="1"/>
</dbReference>
<evidence type="ECO:0000256" key="1">
    <source>
        <dbReference type="SAM" id="SignalP"/>
    </source>
</evidence>
<protein>
    <submittedName>
        <fullName evidence="2">Uncharacterized protein</fullName>
    </submittedName>
</protein>
<reference evidence="2" key="1">
    <citation type="submission" date="2014-07" db="EMBL/GenBank/DDBJ databases">
        <authorList>
            <person name="Hornung V.Bastian."/>
        </authorList>
    </citation>
    <scope>NUCLEOTIDE SEQUENCE</scope>
    <source>
        <strain evidence="2">PCE-S</strain>
    </source>
</reference>
<sequence length="382" mass="43222">MKRTGKKTIGRFLTVTLIASMLLSCFGNSALAAPNDNLASAEYTYRVENPYVYPVTTAEAPEVWESFKTHDEMVNVCQIPEQILSRMTTPQLLKACVDYPMFGDVLLFNSYDTGFTSVYNKFGGLQELFKRNDLGTELVKYFQSIDLAKFQEEVDYPTLKLAYICVLVSQDQVLQLLSQAEYEAMVAKSKALRNEISEKFSDYYSPDALVTLESRIMAKAPEIFSKPDFSPQDVSTTVQTPNGSTVYATMVTTELTTEQYNEALTYVQNNYPNATIDRYPTKKYNCHSYAWHNQSSSNNIWINAPQQRKYWTDGSYSLVAQYTGGSWPSGIVHGMKVDYVNSDHSARVYNSTTMISKWGASCLVRHPFAYCPYTSTAANFYD</sequence>
<feature type="chain" id="PRO_5001932630" evidence="1">
    <location>
        <begin position="33"/>
        <end position="382"/>
    </location>
</feature>